<keyword evidence="13" id="KW-1185">Reference proteome</keyword>
<comment type="subcellular location">
    <subcellularLocation>
        <location evidence="1">Endoplasmic reticulum membrane</location>
        <topology evidence="1">Multi-pass membrane protein</topology>
    </subcellularLocation>
</comment>
<evidence type="ECO:0000256" key="6">
    <source>
        <dbReference type="ARBA" id="ARBA00022824"/>
    </source>
</evidence>
<dbReference type="EMBL" id="CAJPVJ010000238">
    <property type="protein sequence ID" value="CAG2161798.1"/>
    <property type="molecule type" value="Genomic_DNA"/>
</dbReference>
<evidence type="ECO:0000313" key="12">
    <source>
        <dbReference type="EMBL" id="CAD7638448.1"/>
    </source>
</evidence>
<dbReference type="GO" id="GO:0006071">
    <property type="term" value="P:glycerol metabolic process"/>
    <property type="evidence" value="ECO:0007669"/>
    <property type="project" value="UniProtKB-KW"/>
</dbReference>
<dbReference type="PANTHER" id="PTHR12317:SF79">
    <property type="entry name" value="ACYLTRANSFERASE"/>
    <property type="match status" value="1"/>
</dbReference>
<keyword evidence="4" id="KW-0808">Transferase</keyword>
<dbReference type="OrthoDB" id="264532at2759"/>
<evidence type="ECO:0000256" key="4">
    <source>
        <dbReference type="ARBA" id="ARBA00022679"/>
    </source>
</evidence>
<evidence type="ECO:0000256" key="8">
    <source>
        <dbReference type="ARBA" id="ARBA00023098"/>
    </source>
</evidence>
<evidence type="ECO:0008006" key="14">
    <source>
        <dbReference type="Google" id="ProtNLM"/>
    </source>
</evidence>
<keyword evidence="8" id="KW-0443">Lipid metabolism</keyword>
<protein>
    <recommendedName>
        <fullName evidence="14">Acyltransferase</fullName>
    </recommendedName>
</protein>
<sequence length="264" mass="30437">MVKIFGIQFAPILIPIERRLQTLAVLYYSSSFLFIGSGSLIILLILLFTKYYYVTLLYMLWLIIDRNVCNQGGRINYWVRKWALWRHYANYFPLKLIKTADIDPNKNYIFGCHPHGILCFSYFGNFATEGTGFSQTFKGITPHLLTLEGQFWLPLNREINEGKGHALVLMVGGAVEALDAVPNTLKLTLNKRKGRGVFQYNMGYLPFRKPITTVVGKPIDVIQVDEPTDEQIYDLHDKYIISLQELFEENNPKYGNKDLKLVIK</sequence>
<keyword evidence="7 11" id="KW-1133">Transmembrane helix</keyword>
<dbReference type="EMBL" id="OC915063">
    <property type="protein sequence ID" value="CAD7638448.1"/>
    <property type="molecule type" value="Genomic_DNA"/>
</dbReference>
<evidence type="ECO:0000256" key="9">
    <source>
        <dbReference type="ARBA" id="ARBA00023136"/>
    </source>
</evidence>
<accession>A0A7R9LD81</accession>
<evidence type="ECO:0000256" key="1">
    <source>
        <dbReference type="ARBA" id="ARBA00004477"/>
    </source>
</evidence>
<evidence type="ECO:0000313" key="13">
    <source>
        <dbReference type="Proteomes" id="UP000728032"/>
    </source>
</evidence>
<evidence type="ECO:0000256" key="7">
    <source>
        <dbReference type="ARBA" id="ARBA00022989"/>
    </source>
</evidence>
<evidence type="ECO:0000256" key="3">
    <source>
        <dbReference type="ARBA" id="ARBA00022516"/>
    </source>
</evidence>
<dbReference type="Pfam" id="PF03982">
    <property type="entry name" value="DAGAT"/>
    <property type="match status" value="2"/>
</dbReference>
<evidence type="ECO:0000256" key="5">
    <source>
        <dbReference type="ARBA" id="ARBA00022692"/>
    </source>
</evidence>
<keyword evidence="3" id="KW-0444">Lipid biosynthesis</keyword>
<dbReference type="Proteomes" id="UP000728032">
    <property type="component" value="Unassembled WGS sequence"/>
</dbReference>
<proteinExistence type="inferred from homology"/>
<organism evidence="12">
    <name type="scientific">Oppiella nova</name>
    <dbReference type="NCBI Taxonomy" id="334625"/>
    <lineage>
        <taxon>Eukaryota</taxon>
        <taxon>Metazoa</taxon>
        <taxon>Ecdysozoa</taxon>
        <taxon>Arthropoda</taxon>
        <taxon>Chelicerata</taxon>
        <taxon>Arachnida</taxon>
        <taxon>Acari</taxon>
        <taxon>Acariformes</taxon>
        <taxon>Sarcoptiformes</taxon>
        <taxon>Oribatida</taxon>
        <taxon>Brachypylina</taxon>
        <taxon>Oppioidea</taxon>
        <taxon>Oppiidae</taxon>
        <taxon>Oppiella</taxon>
    </lineage>
</organism>
<evidence type="ECO:0000256" key="11">
    <source>
        <dbReference type="SAM" id="Phobius"/>
    </source>
</evidence>
<keyword evidence="10" id="KW-0012">Acyltransferase</keyword>
<dbReference type="GO" id="GO:0019432">
    <property type="term" value="P:triglyceride biosynthetic process"/>
    <property type="evidence" value="ECO:0007669"/>
    <property type="project" value="TreeGrafter"/>
</dbReference>
<dbReference type="InterPro" id="IPR007130">
    <property type="entry name" value="DAGAT"/>
</dbReference>
<dbReference type="GO" id="GO:0004144">
    <property type="term" value="F:diacylglycerol O-acyltransferase activity"/>
    <property type="evidence" value="ECO:0007669"/>
    <property type="project" value="UniProtKB-EC"/>
</dbReference>
<keyword evidence="6" id="KW-0256">Endoplasmic reticulum</keyword>
<dbReference type="AlphaFoldDB" id="A0A7R9LD81"/>
<gene>
    <name evidence="12" type="ORF">ONB1V03_LOCUS1399</name>
</gene>
<dbReference type="GO" id="GO:0005789">
    <property type="term" value="C:endoplasmic reticulum membrane"/>
    <property type="evidence" value="ECO:0007669"/>
    <property type="project" value="UniProtKB-SubCell"/>
</dbReference>
<name>A0A7R9LD81_9ACAR</name>
<comment type="similarity">
    <text evidence="2">Belongs to the diacylglycerol acyltransferase family.</text>
</comment>
<reference evidence="12" key="1">
    <citation type="submission" date="2020-11" db="EMBL/GenBank/DDBJ databases">
        <authorList>
            <person name="Tran Van P."/>
        </authorList>
    </citation>
    <scope>NUCLEOTIDE SEQUENCE</scope>
</reference>
<evidence type="ECO:0000256" key="10">
    <source>
        <dbReference type="ARBA" id="ARBA00023315"/>
    </source>
</evidence>
<dbReference type="PANTHER" id="PTHR12317">
    <property type="entry name" value="DIACYLGLYCEROL O-ACYLTRANSFERASE"/>
    <property type="match status" value="1"/>
</dbReference>
<keyword evidence="5 11" id="KW-0812">Transmembrane</keyword>
<evidence type="ECO:0000256" key="2">
    <source>
        <dbReference type="ARBA" id="ARBA00005420"/>
    </source>
</evidence>
<feature type="transmembrane region" description="Helical" evidence="11">
    <location>
        <begin position="25"/>
        <end position="45"/>
    </location>
</feature>
<keyword evidence="9 11" id="KW-0472">Membrane</keyword>